<protein>
    <recommendedName>
        <fullName evidence="3">protein O-GlcNAc transferase</fullName>
        <ecNumber evidence="3">2.4.1.255</ecNumber>
    </recommendedName>
</protein>
<dbReference type="PROSITE" id="PS50293">
    <property type="entry name" value="TPR_REGION"/>
    <property type="match status" value="3"/>
</dbReference>
<dbReference type="RefSeq" id="WP_251349162.1">
    <property type="nucleotide sequence ID" value="NZ_JAMQGR010000001.1"/>
</dbReference>
<evidence type="ECO:0000256" key="6">
    <source>
        <dbReference type="ARBA" id="ARBA00022737"/>
    </source>
</evidence>
<accession>A0ABT0WMQ8</accession>
<keyword evidence="6" id="KW-0677">Repeat</keyword>
<dbReference type="SUPFAM" id="SSF48452">
    <property type="entry name" value="TPR-like"/>
    <property type="match status" value="2"/>
</dbReference>
<dbReference type="Pfam" id="PF13414">
    <property type="entry name" value="TPR_11"/>
    <property type="match status" value="1"/>
</dbReference>
<dbReference type="EMBL" id="JAMQGR010000001">
    <property type="protein sequence ID" value="MCM2565340.1"/>
    <property type="molecule type" value="Genomic_DNA"/>
</dbReference>
<organism evidence="10 11">
    <name type="scientific">Janthinobacterium kumbetense</name>
    <dbReference type="NCBI Taxonomy" id="2950280"/>
    <lineage>
        <taxon>Bacteria</taxon>
        <taxon>Pseudomonadati</taxon>
        <taxon>Pseudomonadota</taxon>
        <taxon>Betaproteobacteria</taxon>
        <taxon>Burkholderiales</taxon>
        <taxon>Oxalobacteraceae</taxon>
        <taxon>Janthinobacterium</taxon>
    </lineage>
</organism>
<evidence type="ECO:0000256" key="8">
    <source>
        <dbReference type="PROSITE-ProRule" id="PRU00339"/>
    </source>
</evidence>
<keyword evidence="11" id="KW-1185">Reference proteome</keyword>
<comment type="pathway">
    <text evidence="1">Protein modification; protein glycosylation.</text>
</comment>
<dbReference type="Pfam" id="PF14559">
    <property type="entry name" value="TPR_19"/>
    <property type="match status" value="3"/>
</dbReference>
<dbReference type="InterPro" id="IPR019734">
    <property type="entry name" value="TPR_rpt"/>
</dbReference>
<reference evidence="10 11" key="1">
    <citation type="submission" date="2022-06" db="EMBL/GenBank/DDBJ databases">
        <title>Janthinobacterium kumbetensis sp. nov., isolated from spring water in Turkey.</title>
        <authorList>
            <person name="Inan Bektas K."/>
            <person name="Belduz A.A."/>
            <person name="Canakci S."/>
            <person name="Nalcaoglu A."/>
            <person name="Ceylan E."/>
            <person name="Kati H."/>
        </authorList>
    </citation>
    <scope>NUCLEOTIDE SEQUENCE [LARGE SCALE GENOMIC DNA]</scope>
    <source>
        <strain evidence="10 11">GK</strain>
    </source>
</reference>
<dbReference type="Gene3D" id="1.25.40.10">
    <property type="entry name" value="Tetratricopeptide repeat domain"/>
    <property type="match status" value="4"/>
</dbReference>
<feature type="domain" description="O-GlcNAc transferase C-terminal" evidence="9">
    <location>
        <begin position="657"/>
        <end position="835"/>
    </location>
</feature>
<name>A0ABT0WMQ8_9BURK</name>
<feature type="repeat" description="TPR" evidence="8">
    <location>
        <begin position="234"/>
        <end position="267"/>
    </location>
</feature>
<dbReference type="EC" id="2.4.1.255" evidence="3"/>
<feature type="repeat" description="TPR" evidence="8">
    <location>
        <begin position="370"/>
        <end position="403"/>
    </location>
</feature>
<dbReference type="PANTHER" id="PTHR44835">
    <property type="entry name" value="UDP-N-ACETYLGLUCOSAMINE--PEPTIDE N-ACETYLGLUCOSAMINYLTRANSFERASE SPINDLY-RELATED"/>
    <property type="match status" value="1"/>
</dbReference>
<feature type="repeat" description="TPR" evidence="8">
    <location>
        <begin position="302"/>
        <end position="335"/>
    </location>
</feature>
<sequence length="869" mass="95156">MHPTLPPAVSPDTELQQAIAEHQAGRFAEAEEIYLSILQAHPYHAIANHNLGLLAGQVGQHVAGLPYLRKALSVAPDEGQFWLSYAQGLLQAGQPDEALDIVDTAIGRGLDNDASQALRRQAQEAVALAALSPSQPEMDHIVQLYQAGQHAQMEAACRQLLASYPDSPFGWSVLGTALQLQGKDALATLQRTVELTPHDAQAHGHLGNAWQTAGKLDAARDCYLRALEIEPAFAEAHCNLGNLLQAENRLDEAVASYRRALALKPDYALAAFNLGNALLRQKQFGAAADSFRAATLALPDDAEAHNRLGQALHENKNVQDAVRSFQRALQIKPDYRAARNNLVAAYLALKQYQDVLTCLNTAMESEPDDEELHFHLGNVMRTMGKSKEALAAFQRALEIKPDYAAAEINLCSLLHAEGHLEEAIASGYRARTVAPHIPESHSGLLFCLSHSIDIDAQRLFEEHCRFGDAFDHPSTAGTAEGQGFHNDNNPARRIRVGFVSGDFNSHVVSNFVVPVIAHLSASPGLSLYAYYNNTLEDAVTQRLRGYFPHWQNIIEVSDSNLQEKVREDGIDILVDLSSHTAFNRLTAFGRKLAPIQVSWIAYPGTTGLKTMDYYLTDPQFDVDEKYFTEKVVLLPASVPFLPSSDSPELVRAPALGNGYLTFGSFNRLSKLNPGVIARWAKLLRALPEAKMHLAAMQKDSDIATLQAWFAQEGIAADRLTFHGRTHLGGYLALHQQIDLCLDTFPYTGGTTTLHALWMGVPTLTLKGTSVPSHAGACILQHVGLDAFIATDDDDFVRKGIFLSNNIMQLAVLRADLRNRMQESALADSRAIAHNMEQAFRTMWQRWCGGLPPASFAIAPDDASKQAVQS</sequence>
<dbReference type="InterPro" id="IPR029489">
    <property type="entry name" value="OGT/SEC/SPY_C"/>
</dbReference>
<dbReference type="PANTHER" id="PTHR44835:SF1">
    <property type="entry name" value="PROTEIN O-GLCNAC TRANSFERASE"/>
    <property type="match status" value="1"/>
</dbReference>
<dbReference type="Proteomes" id="UP001202243">
    <property type="component" value="Unassembled WGS sequence"/>
</dbReference>
<evidence type="ECO:0000256" key="4">
    <source>
        <dbReference type="ARBA" id="ARBA00022676"/>
    </source>
</evidence>
<dbReference type="Pfam" id="PF13844">
    <property type="entry name" value="Glyco_transf_41"/>
    <property type="match status" value="2"/>
</dbReference>
<evidence type="ECO:0000256" key="3">
    <source>
        <dbReference type="ARBA" id="ARBA00011970"/>
    </source>
</evidence>
<evidence type="ECO:0000256" key="7">
    <source>
        <dbReference type="ARBA" id="ARBA00022803"/>
    </source>
</evidence>
<comment type="caution">
    <text evidence="10">The sequence shown here is derived from an EMBL/GenBank/DDBJ whole genome shotgun (WGS) entry which is preliminary data.</text>
</comment>
<dbReference type="InterPro" id="IPR011990">
    <property type="entry name" value="TPR-like_helical_dom_sf"/>
</dbReference>
<evidence type="ECO:0000256" key="5">
    <source>
        <dbReference type="ARBA" id="ARBA00022679"/>
    </source>
</evidence>
<keyword evidence="5" id="KW-0808">Transferase</keyword>
<dbReference type="InterPro" id="IPR051939">
    <property type="entry name" value="Glycosyltr_41/O-GlcNAc_trsf"/>
</dbReference>
<evidence type="ECO:0000256" key="2">
    <source>
        <dbReference type="ARBA" id="ARBA00005386"/>
    </source>
</evidence>
<evidence type="ECO:0000313" key="11">
    <source>
        <dbReference type="Proteomes" id="UP001202243"/>
    </source>
</evidence>
<feature type="repeat" description="TPR" evidence="8">
    <location>
        <begin position="200"/>
        <end position="233"/>
    </location>
</feature>
<evidence type="ECO:0000313" key="10">
    <source>
        <dbReference type="EMBL" id="MCM2565340.1"/>
    </source>
</evidence>
<feature type="repeat" description="TPR" evidence="8">
    <location>
        <begin position="268"/>
        <end position="301"/>
    </location>
</feature>
<dbReference type="PROSITE" id="PS50005">
    <property type="entry name" value="TPR"/>
    <property type="match status" value="5"/>
</dbReference>
<keyword evidence="4" id="KW-0328">Glycosyltransferase</keyword>
<comment type="similarity">
    <text evidence="2">Belongs to the glycosyltransferase 41 family. O-GlcNAc transferase subfamily.</text>
</comment>
<evidence type="ECO:0000256" key="1">
    <source>
        <dbReference type="ARBA" id="ARBA00004922"/>
    </source>
</evidence>
<evidence type="ECO:0000259" key="9">
    <source>
        <dbReference type="Pfam" id="PF13844"/>
    </source>
</evidence>
<dbReference type="SMART" id="SM00028">
    <property type="entry name" value="TPR"/>
    <property type="match status" value="10"/>
</dbReference>
<proteinExistence type="inferred from homology"/>
<keyword evidence="7 8" id="KW-0802">TPR repeat</keyword>
<dbReference type="Gene3D" id="3.40.50.2000">
    <property type="entry name" value="Glycogen Phosphorylase B"/>
    <property type="match status" value="1"/>
</dbReference>
<gene>
    <name evidence="10" type="ORF">NCG91_06985</name>
</gene>
<dbReference type="Pfam" id="PF13432">
    <property type="entry name" value="TPR_16"/>
    <property type="match status" value="1"/>
</dbReference>
<feature type="domain" description="O-GlcNAc transferase C-terminal" evidence="9">
    <location>
        <begin position="486"/>
        <end position="635"/>
    </location>
</feature>
<dbReference type="Gene3D" id="3.40.50.11380">
    <property type="match status" value="1"/>
</dbReference>